<keyword evidence="3" id="KW-1185">Reference proteome</keyword>
<feature type="compositionally biased region" description="Gly residues" evidence="1">
    <location>
        <begin position="10"/>
        <end position="25"/>
    </location>
</feature>
<evidence type="ECO:0000313" key="2">
    <source>
        <dbReference type="EMBL" id="WJZ95631.1"/>
    </source>
</evidence>
<evidence type="ECO:0000313" key="3">
    <source>
        <dbReference type="Proteomes" id="UP001227230"/>
    </source>
</evidence>
<dbReference type="EMBL" id="CP126656">
    <property type="protein sequence ID" value="WJZ95631.1"/>
    <property type="molecule type" value="Genomic_DNA"/>
</dbReference>
<reference evidence="2 3" key="1">
    <citation type="journal article" date="2023" name="Hortic Res">
        <title>The complete reference genome for grapevine (Vitis vinifera L.) genetics and breeding.</title>
        <authorList>
            <person name="Shi X."/>
            <person name="Cao S."/>
            <person name="Wang X."/>
            <person name="Huang S."/>
            <person name="Wang Y."/>
            <person name="Liu Z."/>
            <person name="Liu W."/>
            <person name="Leng X."/>
            <person name="Peng Y."/>
            <person name="Wang N."/>
            <person name="Wang Y."/>
            <person name="Ma Z."/>
            <person name="Xu X."/>
            <person name="Zhang F."/>
            <person name="Xue H."/>
            <person name="Zhong H."/>
            <person name="Wang Y."/>
            <person name="Zhang K."/>
            <person name="Velt A."/>
            <person name="Avia K."/>
            <person name="Holtgrawe D."/>
            <person name="Grimplet J."/>
            <person name="Matus J.T."/>
            <person name="Ware D."/>
            <person name="Wu X."/>
            <person name="Wang H."/>
            <person name="Liu C."/>
            <person name="Fang Y."/>
            <person name="Rustenholz C."/>
            <person name="Cheng Z."/>
            <person name="Xiao H."/>
            <person name="Zhou Y."/>
        </authorList>
    </citation>
    <scope>NUCLEOTIDE SEQUENCE [LARGE SCALE GENOMIC DNA]</scope>
    <source>
        <strain evidence="3">cv. Pinot noir / PN40024</strain>
        <tissue evidence="2">Leaf</tissue>
    </source>
</reference>
<protein>
    <submittedName>
        <fullName evidence="2">Uncharacterized protein</fullName>
    </submittedName>
</protein>
<feature type="region of interest" description="Disordered" evidence="1">
    <location>
        <begin position="45"/>
        <end position="64"/>
    </location>
</feature>
<organism evidence="2 3">
    <name type="scientific">Vitis vinifera</name>
    <name type="common">Grape</name>
    <dbReference type="NCBI Taxonomy" id="29760"/>
    <lineage>
        <taxon>Eukaryota</taxon>
        <taxon>Viridiplantae</taxon>
        <taxon>Streptophyta</taxon>
        <taxon>Embryophyta</taxon>
        <taxon>Tracheophyta</taxon>
        <taxon>Spermatophyta</taxon>
        <taxon>Magnoliopsida</taxon>
        <taxon>eudicotyledons</taxon>
        <taxon>Gunneridae</taxon>
        <taxon>Pentapetalae</taxon>
        <taxon>rosids</taxon>
        <taxon>Vitales</taxon>
        <taxon>Vitaceae</taxon>
        <taxon>Viteae</taxon>
        <taxon>Vitis</taxon>
    </lineage>
</organism>
<accession>A0ABY9CKD8</accession>
<sequence>MVRDSMAFGVGSGSFDGHGGGGGEQVGKVALTPRKEKEAVMRMVRDGQCGEGSDGGEGGDEGGGDGEENCGGCFSLCCGDGGCFDCC</sequence>
<name>A0ABY9CKD8_VITVI</name>
<dbReference type="Proteomes" id="UP001227230">
    <property type="component" value="Chromosome 9"/>
</dbReference>
<evidence type="ECO:0000256" key="1">
    <source>
        <dbReference type="SAM" id="MobiDB-lite"/>
    </source>
</evidence>
<proteinExistence type="predicted"/>
<gene>
    <name evidence="2" type="ORF">VitviT2T_014385</name>
</gene>
<feature type="region of interest" description="Disordered" evidence="1">
    <location>
        <begin position="1"/>
        <end position="31"/>
    </location>
</feature>